<dbReference type="AlphaFoldDB" id="A0A2P6CFI0"/>
<evidence type="ECO:0000313" key="5">
    <source>
        <dbReference type="Proteomes" id="UP000247345"/>
    </source>
</evidence>
<evidence type="ECO:0008006" key="6">
    <source>
        <dbReference type="Google" id="ProtNLM"/>
    </source>
</evidence>
<proteinExistence type="predicted"/>
<dbReference type="Pfam" id="PF04773">
    <property type="entry name" value="FecR"/>
    <property type="match status" value="1"/>
</dbReference>
<evidence type="ECO:0000313" key="4">
    <source>
        <dbReference type="EMBL" id="PQJ73670.1"/>
    </source>
</evidence>
<dbReference type="InterPro" id="IPR012373">
    <property type="entry name" value="Ferrdict_sens_TM"/>
</dbReference>
<dbReference type="InterPro" id="IPR006860">
    <property type="entry name" value="FecR"/>
</dbReference>
<keyword evidence="1" id="KW-0472">Membrane</keyword>
<dbReference type="GO" id="GO:0016989">
    <property type="term" value="F:sigma factor antagonist activity"/>
    <property type="evidence" value="ECO:0007669"/>
    <property type="project" value="TreeGrafter"/>
</dbReference>
<gene>
    <name evidence="4" type="ORF">BTO14_02455</name>
</gene>
<keyword evidence="5" id="KW-1185">Reference proteome</keyword>
<reference evidence="4 5" key="1">
    <citation type="submission" date="2016-12" db="EMBL/GenBank/DDBJ databases">
        <title>Trade-off between light-utilization and light-protection in marine flavobacteria.</title>
        <authorList>
            <person name="Kumagai Y."/>
            <person name="Yoshizawa S."/>
            <person name="Kogure K."/>
            <person name="Iwasaki W."/>
        </authorList>
    </citation>
    <scope>NUCLEOTIDE SEQUENCE [LARGE SCALE GENOMIC DNA]</scope>
    <source>
        <strain evidence="4 5">KCTC 12100</strain>
    </source>
</reference>
<feature type="domain" description="Protein FecR C-terminal" evidence="3">
    <location>
        <begin position="319"/>
        <end position="387"/>
    </location>
</feature>
<comment type="caution">
    <text evidence="4">The sequence shown here is derived from an EMBL/GenBank/DDBJ whole genome shotgun (WGS) entry which is preliminary data.</text>
</comment>
<dbReference type="PANTHER" id="PTHR30273:SF2">
    <property type="entry name" value="PROTEIN FECR"/>
    <property type="match status" value="1"/>
</dbReference>
<organism evidence="4 5">
    <name type="scientific">Polaribacter butkevichii</name>
    <dbReference type="NCBI Taxonomy" id="218490"/>
    <lineage>
        <taxon>Bacteria</taxon>
        <taxon>Pseudomonadati</taxon>
        <taxon>Bacteroidota</taxon>
        <taxon>Flavobacteriia</taxon>
        <taxon>Flavobacteriales</taxon>
        <taxon>Flavobacteriaceae</taxon>
    </lineage>
</organism>
<protein>
    <recommendedName>
        <fullName evidence="6">Anti-sigma factor</fullName>
    </recommendedName>
</protein>
<dbReference type="InterPro" id="IPR032508">
    <property type="entry name" value="FecR_C"/>
</dbReference>
<evidence type="ECO:0000259" key="2">
    <source>
        <dbReference type="Pfam" id="PF04773"/>
    </source>
</evidence>
<feature type="domain" description="FecR protein" evidence="2">
    <location>
        <begin position="178"/>
        <end position="274"/>
    </location>
</feature>
<dbReference type="EMBL" id="MSCK01000001">
    <property type="protein sequence ID" value="PQJ73670.1"/>
    <property type="molecule type" value="Genomic_DNA"/>
</dbReference>
<keyword evidence="1" id="KW-0812">Transmembrane</keyword>
<name>A0A2P6CFI0_9FLAO</name>
<evidence type="ECO:0000256" key="1">
    <source>
        <dbReference type="SAM" id="Phobius"/>
    </source>
</evidence>
<dbReference type="Gene3D" id="2.60.120.1440">
    <property type="match status" value="1"/>
</dbReference>
<dbReference type="PANTHER" id="PTHR30273">
    <property type="entry name" value="PERIPLASMIC SIGNAL SENSOR AND SIGMA FACTOR ACTIVATOR FECR-RELATED"/>
    <property type="match status" value="1"/>
</dbReference>
<dbReference type="Pfam" id="PF16344">
    <property type="entry name" value="FecR_C"/>
    <property type="match status" value="1"/>
</dbReference>
<sequence>MNTSEGENLIIKYFTNQISIAELEKLELWIKEGNNEEVFKSYVKVNFAIDYSLKQFNTQNTKKQLLEKINKDKKVFRIKSYYRVRLIVAAVLVIGLFIGTYFFKDTVFYNTLNKNEAVINKIKKGTDKAVLTLEDGTSVALEKGTKYTKDNVKSNGEKIIYKYKEQKTQEILYNYLTVPRGGQFFVSLSDGTKVWLNSASKLKYPVNFIEGETRIVELVYGEAYFEVSSSINHNGSKFKVLSNLQEIEVLGTEFNIKAYSDEDLIYTTLLKGSIALYNFNKKNILKPNEQAVLDTKKNSLIISTQVDAYSEVVWKRGLFSFKDKTLKEIMKVLSRWYDVDVVFEDKSLEDVKFKGVISKNQNLADILLLIKKTKYIKTYEIKENTLILKK</sequence>
<dbReference type="Proteomes" id="UP000247345">
    <property type="component" value="Unassembled WGS sequence"/>
</dbReference>
<evidence type="ECO:0000259" key="3">
    <source>
        <dbReference type="Pfam" id="PF16344"/>
    </source>
</evidence>
<feature type="transmembrane region" description="Helical" evidence="1">
    <location>
        <begin position="84"/>
        <end position="103"/>
    </location>
</feature>
<dbReference type="Gene3D" id="3.55.50.30">
    <property type="match status" value="1"/>
</dbReference>
<accession>A0A2P6CFI0</accession>
<keyword evidence="1" id="KW-1133">Transmembrane helix</keyword>